<dbReference type="PANTHER" id="PTHR22916:SF3">
    <property type="entry name" value="UDP-GLCNAC:BETAGAL BETA-1,3-N-ACETYLGLUCOSAMINYLTRANSFERASE-LIKE PROTEIN 1"/>
    <property type="match status" value="1"/>
</dbReference>
<name>A0A089QEM3_9HYPH</name>
<evidence type="ECO:0000313" key="2">
    <source>
        <dbReference type="EMBL" id="AIQ93044.1"/>
    </source>
</evidence>
<dbReference type="HOGENOM" id="CLU_025996_0_1_5"/>
<evidence type="ECO:0000259" key="1">
    <source>
        <dbReference type="Pfam" id="PF00535"/>
    </source>
</evidence>
<proteinExistence type="predicted"/>
<dbReference type="AlphaFoldDB" id="A0A089QEM3"/>
<dbReference type="Proteomes" id="UP000029492">
    <property type="component" value="Chromosome"/>
</dbReference>
<dbReference type="RefSeq" id="WP_052083707.1">
    <property type="nucleotide sequence ID" value="NZ_CP003811.1"/>
</dbReference>
<dbReference type="Gene3D" id="3.90.550.10">
    <property type="entry name" value="Spore Coat Polysaccharide Biosynthesis Protein SpsA, Chain A"/>
    <property type="match status" value="1"/>
</dbReference>
<accession>A0A089QEM3</accession>
<dbReference type="GO" id="GO:0016758">
    <property type="term" value="F:hexosyltransferase activity"/>
    <property type="evidence" value="ECO:0007669"/>
    <property type="project" value="UniProtKB-ARBA"/>
</dbReference>
<dbReference type="EMBL" id="CP003811">
    <property type="protein sequence ID" value="AIQ93044.1"/>
    <property type="molecule type" value="Genomic_DNA"/>
</dbReference>
<gene>
    <name evidence="2" type="ORF">MOC_5289</name>
</gene>
<sequence>MADQFLSDARGTSVDVSFIMAAHDAAPWIEMAVRSALAQTGAAVEVVAVDDGSRDGTGTVLARLAEADRRVRVISLAGAGRGSPRGPSSARNAALDAARGRWIAILDADDLILPNRSRSLLDLALAADADIVADNPIPFTDVFDPRGPGMMEGGREPYLFEIDLAKYIACNQLLRPGTKLGYLKPMIRAETLNRHKIRYDEGVRIGEDFLLCLEALAAGARFVATSDAGYGYRRGPTSLSHRLRQADIARLEAAFAARAEHGRLAEARARSAEIRHGSRAYRDGLAMMRMMAQVIEAAQAGRWIQGAALALRHPRMWQSLAATLLEAAGKRLRPRLHALPIGQR</sequence>
<dbReference type="STRING" id="693986.MOC_5289"/>
<dbReference type="KEGG" id="mor:MOC_5289"/>
<protein>
    <submittedName>
        <fullName evidence="2">Glycosyl transferase family protein</fullName>
    </submittedName>
</protein>
<dbReference type="eggNOG" id="COG1216">
    <property type="taxonomic scope" value="Bacteria"/>
</dbReference>
<feature type="domain" description="Glycosyltransferase 2-like" evidence="1">
    <location>
        <begin position="17"/>
        <end position="179"/>
    </location>
</feature>
<dbReference type="Pfam" id="PF00535">
    <property type="entry name" value="Glycos_transf_2"/>
    <property type="match status" value="1"/>
</dbReference>
<keyword evidence="3" id="KW-1185">Reference proteome</keyword>
<keyword evidence="2" id="KW-0808">Transferase</keyword>
<evidence type="ECO:0000313" key="3">
    <source>
        <dbReference type="Proteomes" id="UP000029492"/>
    </source>
</evidence>
<dbReference type="PANTHER" id="PTHR22916">
    <property type="entry name" value="GLYCOSYLTRANSFERASE"/>
    <property type="match status" value="1"/>
</dbReference>
<dbReference type="CDD" id="cd00761">
    <property type="entry name" value="Glyco_tranf_GTA_type"/>
    <property type="match status" value="1"/>
</dbReference>
<organism evidence="2 3">
    <name type="scientific">Methylobacterium oryzae CBMB20</name>
    <dbReference type="NCBI Taxonomy" id="693986"/>
    <lineage>
        <taxon>Bacteria</taxon>
        <taxon>Pseudomonadati</taxon>
        <taxon>Pseudomonadota</taxon>
        <taxon>Alphaproteobacteria</taxon>
        <taxon>Hyphomicrobiales</taxon>
        <taxon>Methylobacteriaceae</taxon>
        <taxon>Methylobacterium</taxon>
    </lineage>
</organism>
<dbReference type="SUPFAM" id="SSF53448">
    <property type="entry name" value="Nucleotide-diphospho-sugar transferases"/>
    <property type="match status" value="1"/>
</dbReference>
<reference evidence="2 3" key="1">
    <citation type="journal article" date="2014" name="PLoS ONE">
        <title>Genome Information of Methylobacterium oryzae, a Plant-Probiotic Methylotroph in the Phyllosphere.</title>
        <authorList>
            <person name="Kwak M.J."/>
            <person name="Jeong H."/>
            <person name="Madhaiyan M."/>
            <person name="Lee Y."/>
            <person name="Sa T.M."/>
            <person name="Oh T.K."/>
            <person name="Kim J.F."/>
        </authorList>
    </citation>
    <scope>NUCLEOTIDE SEQUENCE [LARGE SCALE GENOMIC DNA]</scope>
    <source>
        <strain evidence="2 3">CBMB20</strain>
    </source>
</reference>
<dbReference type="InterPro" id="IPR001173">
    <property type="entry name" value="Glyco_trans_2-like"/>
</dbReference>
<dbReference type="InterPro" id="IPR029044">
    <property type="entry name" value="Nucleotide-diphossugar_trans"/>
</dbReference>